<feature type="transmembrane region" description="Helical" evidence="6">
    <location>
        <begin position="202"/>
        <end position="221"/>
    </location>
</feature>
<feature type="transmembrane region" description="Helical" evidence="6">
    <location>
        <begin position="397"/>
        <end position="416"/>
    </location>
</feature>
<dbReference type="PROSITE" id="PS50850">
    <property type="entry name" value="MFS"/>
    <property type="match status" value="1"/>
</dbReference>
<feature type="transmembrane region" description="Helical" evidence="6">
    <location>
        <begin position="108"/>
        <end position="126"/>
    </location>
</feature>
<feature type="transmembrane region" description="Helical" evidence="6">
    <location>
        <begin position="277"/>
        <end position="297"/>
    </location>
</feature>
<feature type="transmembrane region" description="Helical" evidence="6">
    <location>
        <begin position="242"/>
        <end position="265"/>
    </location>
</feature>
<feature type="transmembrane region" description="Helical" evidence="6">
    <location>
        <begin position="333"/>
        <end position="357"/>
    </location>
</feature>
<dbReference type="InterPro" id="IPR036259">
    <property type="entry name" value="MFS_trans_sf"/>
</dbReference>
<dbReference type="GO" id="GO:0022857">
    <property type="term" value="F:transmembrane transporter activity"/>
    <property type="evidence" value="ECO:0007669"/>
    <property type="project" value="InterPro"/>
</dbReference>
<feature type="transmembrane region" description="Helical" evidence="6">
    <location>
        <begin position="166"/>
        <end position="190"/>
    </location>
</feature>
<dbReference type="Proteomes" id="UP000030466">
    <property type="component" value="Unassembled WGS sequence"/>
</dbReference>
<dbReference type="InterPro" id="IPR020846">
    <property type="entry name" value="MFS_dom"/>
</dbReference>
<feature type="transmembrane region" description="Helical" evidence="6">
    <location>
        <begin position="39"/>
        <end position="64"/>
    </location>
</feature>
<keyword evidence="3 6" id="KW-1133">Transmembrane helix</keyword>
<keyword evidence="2 6" id="KW-0812">Transmembrane</keyword>
<name>A0A0A6VYU0_KOCRO</name>
<proteinExistence type="predicted"/>
<evidence type="ECO:0000256" key="4">
    <source>
        <dbReference type="ARBA" id="ARBA00023136"/>
    </source>
</evidence>
<dbReference type="Pfam" id="PF07690">
    <property type="entry name" value="MFS_1"/>
    <property type="match status" value="1"/>
</dbReference>
<dbReference type="PANTHER" id="PTHR23523:SF2">
    <property type="entry name" value="2-NITROIMIDAZOLE TRANSPORTER"/>
    <property type="match status" value="1"/>
</dbReference>
<feature type="transmembrane region" description="Helical" evidence="6">
    <location>
        <begin position="132"/>
        <end position="154"/>
    </location>
</feature>
<reference evidence="8 9" key="1">
    <citation type="journal article" date="2003" name="Int. J. Syst. Evol. Microbiol.">
        <title>Kocuria polaris sp. nov., an orange-pigmented psychrophilic bacterium isolated from an Antarctic cyanobacterial mat sample.</title>
        <authorList>
            <person name="Reddy G.S."/>
            <person name="Prakash J.S."/>
            <person name="Prabahar V."/>
            <person name="Matsumoto G.I."/>
            <person name="Stackebrandt E."/>
            <person name="Shivaji S."/>
        </authorList>
    </citation>
    <scope>NUCLEOTIDE SEQUENCE [LARGE SCALE GENOMIC DNA]</scope>
    <source>
        <strain evidence="8 9">CMS 76or</strain>
    </source>
</reference>
<evidence type="ECO:0000259" key="7">
    <source>
        <dbReference type="PROSITE" id="PS50850"/>
    </source>
</evidence>
<evidence type="ECO:0000313" key="8">
    <source>
        <dbReference type="EMBL" id="KHD98959.1"/>
    </source>
</evidence>
<gene>
    <name evidence="8" type="ORF">GY22_01005</name>
</gene>
<dbReference type="InterPro" id="IPR052524">
    <property type="entry name" value="MFS_Cyanate_Porter"/>
</dbReference>
<comment type="caution">
    <text evidence="8">The sequence shown here is derived from an EMBL/GenBank/DDBJ whole genome shotgun (WGS) entry which is preliminary data.</text>
</comment>
<dbReference type="InterPro" id="IPR011701">
    <property type="entry name" value="MFS"/>
</dbReference>
<dbReference type="AlphaFoldDB" id="A0A0A6VYU0"/>
<organism evidence="8 9">
    <name type="scientific">Kocuria rosea subsp. polaris</name>
    <dbReference type="NCBI Taxonomy" id="136273"/>
    <lineage>
        <taxon>Bacteria</taxon>
        <taxon>Bacillati</taxon>
        <taxon>Actinomycetota</taxon>
        <taxon>Actinomycetes</taxon>
        <taxon>Micrococcales</taxon>
        <taxon>Micrococcaceae</taxon>
        <taxon>Kocuria</taxon>
    </lineage>
</organism>
<feature type="region of interest" description="Disordered" evidence="5">
    <location>
        <begin position="1"/>
        <end position="31"/>
    </location>
</feature>
<evidence type="ECO:0000256" key="3">
    <source>
        <dbReference type="ARBA" id="ARBA00022989"/>
    </source>
</evidence>
<evidence type="ECO:0000256" key="5">
    <source>
        <dbReference type="SAM" id="MobiDB-lite"/>
    </source>
</evidence>
<feature type="transmembrane region" description="Helical" evidence="6">
    <location>
        <begin position="76"/>
        <end position="96"/>
    </location>
</feature>
<evidence type="ECO:0000256" key="6">
    <source>
        <dbReference type="SAM" id="Phobius"/>
    </source>
</evidence>
<dbReference type="GO" id="GO:0005886">
    <property type="term" value="C:plasma membrane"/>
    <property type="evidence" value="ECO:0007669"/>
    <property type="project" value="UniProtKB-SubCell"/>
</dbReference>
<evidence type="ECO:0000313" key="9">
    <source>
        <dbReference type="Proteomes" id="UP000030466"/>
    </source>
</evidence>
<dbReference type="PANTHER" id="PTHR23523">
    <property type="match status" value="1"/>
</dbReference>
<dbReference type="SUPFAM" id="SSF103473">
    <property type="entry name" value="MFS general substrate transporter"/>
    <property type="match status" value="1"/>
</dbReference>
<keyword evidence="9" id="KW-1185">Reference proteome</keyword>
<keyword evidence="4 6" id="KW-0472">Membrane</keyword>
<sequence>MEPVRTASRGAGLPPIPEETPVPSPHADPPSAPTSRRALVYLAVCVVLIGLNLRTVFSSFSAILPEITAAAGLPGWAVTVLTTAPVTLLGVFAPFAPRLARRFGSENVLLGAMVVLTLGLVARGLPLPGASALPLLLAGTVACGAAIALGNVLLPSIVKRDFAHRIGLMSGLYTTAICASAALGAGLTYPVFQATGSWRGSLAVWAVPAAVVVALLVPVALRRRAPGPPPPGTDGPGPWRSPVAWQITLFMVFQAMMSFSVFAWLAPILRDRGIDGAAAGLIVAVSILLQMTGSLFAPVLAARMADQRVLNAAVALMAGGGFVLSIFGPLQLIWVWTGLLGLGQGSLTAVALTMIALRTRSSHMAVRLSGMMQGVGYGVGSSGTFLVGQLLHWTGGFAAAGVMFAAVGTLAAVFGWQAGRARLIRE</sequence>
<evidence type="ECO:0000256" key="1">
    <source>
        <dbReference type="ARBA" id="ARBA00004651"/>
    </source>
</evidence>
<evidence type="ECO:0000256" key="2">
    <source>
        <dbReference type="ARBA" id="ARBA00022692"/>
    </source>
</evidence>
<feature type="transmembrane region" description="Helical" evidence="6">
    <location>
        <begin position="309"/>
        <end position="327"/>
    </location>
</feature>
<accession>A0A0A6VYU0</accession>
<feature type="compositionally biased region" description="Pro residues" evidence="5">
    <location>
        <begin position="14"/>
        <end position="31"/>
    </location>
</feature>
<feature type="domain" description="Major facilitator superfamily (MFS) profile" evidence="7">
    <location>
        <begin position="243"/>
        <end position="426"/>
    </location>
</feature>
<dbReference type="EMBL" id="JSUH01000001">
    <property type="protein sequence ID" value="KHD98959.1"/>
    <property type="molecule type" value="Genomic_DNA"/>
</dbReference>
<dbReference type="Gene3D" id="1.20.1250.20">
    <property type="entry name" value="MFS general substrate transporter like domains"/>
    <property type="match status" value="2"/>
</dbReference>
<protein>
    <submittedName>
        <fullName evidence="8">Major facilitator transporter</fullName>
    </submittedName>
</protein>
<feature type="transmembrane region" description="Helical" evidence="6">
    <location>
        <begin position="369"/>
        <end position="391"/>
    </location>
</feature>
<comment type="subcellular location">
    <subcellularLocation>
        <location evidence="1">Cell membrane</location>
        <topology evidence="1">Multi-pass membrane protein</topology>
    </subcellularLocation>
</comment>